<evidence type="ECO:0000256" key="2">
    <source>
        <dbReference type="SAM" id="SignalP"/>
    </source>
</evidence>
<feature type="signal peptide" evidence="2">
    <location>
        <begin position="1"/>
        <end position="22"/>
    </location>
</feature>
<feature type="compositionally biased region" description="Basic and acidic residues" evidence="1">
    <location>
        <begin position="211"/>
        <end position="224"/>
    </location>
</feature>
<dbReference type="AlphaFoldDB" id="A0A7S4KRT8"/>
<dbReference type="EMBL" id="HBKR01015757">
    <property type="protein sequence ID" value="CAE2303474.1"/>
    <property type="molecule type" value="Transcribed_RNA"/>
</dbReference>
<feature type="compositionally biased region" description="Polar residues" evidence="1">
    <location>
        <begin position="199"/>
        <end position="210"/>
    </location>
</feature>
<feature type="chain" id="PRO_5030566044" description="Sulfhydryl oxidase" evidence="2">
    <location>
        <begin position="23"/>
        <end position="277"/>
    </location>
</feature>
<evidence type="ECO:0000313" key="3">
    <source>
        <dbReference type="EMBL" id="CAE2303474.1"/>
    </source>
</evidence>
<name>A0A7S4KRT8_9EUKA</name>
<accession>A0A7S4KRT8</accession>
<reference evidence="3" key="1">
    <citation type="submission" date="2021-01" db="EMBL/GenBank/DDBJ databases">
        <authorList>
            <person name="Corre E."/>
            <person name="Pelletier E."/>
            <person name="Niang G."/>
            <person name="Scheremetjew M."/>
            <person name="Finn R."/>
            <person name="Kale V."/>
            <person name="Holt S."/>
            <person name="Cochrane G."/>
            <person name="Meng A."/>
            <person name="Brown T."/>
            <person name="Cohen L."/>
        </authorList>
    </citation>
    <scope>NUCLEOTIDE SEQUENCE</scope>
    <source>
        <strain evidence="3">SoJaBio B1-5/56/2</strain>
    </source>
</reference>
<protein>
    <recommendedName>
        <fullName evidence="4">Sulfhydryl oxidase</fullName>
    </recommendedName>
</protein>
<organism evidence="3">
    <name type="scientific">Paramoeba aestuarina</name>
    <dbReference type="NCBI Taxonomy" id="180227"/>
    <lineage>
        <taxon>Eukaryota</taxon>
        <taxon>Amoebozoa</taxon>
        <taxon>Discosea</taxon>
        <taxon>Flabellinia</taxon>
        <taxon>Dactylopodida</taxon>
        <taxon>Paramoebidae</taxon>
        <taxon>Paramoeba</taxon>
    </lineage>
</organism>
<feature type="region of interest" description="Disordered" evidence="1">
    <location>
        <begin position="199"/>
        <end position="230"/>
    </location>
</feature>
<sequence length="277" mass="31809">MTQLSLISVSCFFYLLCVGILSADPSARDMERANQPRPTSESHVYGSHPHAAWEAMNRYLLGSKVSTVACDRLSHEDLNSMYLDLMPHLDERFDILYKSRNDRRSLKFSNEEITTRWEKEAEKAREPGFEEGTFHYNMLRDGKCAELVMWWIHHLTETSQEDLQKNGFVLPLMPEDGPVDSQDPTYVYQVQCTDCHSSPNANATLPSDSPKNPHEKVGGDRETCPIDPKTGNPTVWYQDPTLAGQRFKRCDWDYDPPCQVAFFIFIIFMNVFSPIDV</sequence>
<gene>
    <name evidence="3" type="ORF">NAES01612_LOCUS10433</name>
</gene>
<proteinExistence type="predicted"/>
<evidence type="ECO:0008006" key="4">
    <source>
        <dbReference type="Google" id="ProtNLM"/>
    </source>
</evidence>
<keyword evidence="2" id="KW-0732">Signal</keyword>
<evidence type="ECO:0000256" key="1">
    <source>
        <dbReference type="SAM" id="MobiDB-lite"/>
    </source>
</evidence>